<protein>
    <submittedName>
        <fullName evidence="2">HAT C-terminal dimerisation domain-containing protein</fullName>
    </submittedName>
</protein>
<evidence type="ECO:0000313" key="2">
    <source>
        <dbReference type="WBParaSite" id="JU765_v2.g19489.t1"/>
    </source>
</evidence>
<dbReference type="Proteomes" id="UP000887576">
    <property type="component" value="Unplaced"/>
</dbReference>
<reference evidence="2" key="1">
    <citation type="submission" date="2022-11" db="UniProtKB">
        <authorList>
            <consortium name="WormBaseParasite"/>
        </authorList>
    </citation>
    <scope>IDENTIFICATION</scope>
</reference>
<evidence type="ECO:0000313" key="1">
    <source>
        <dbReference type="Proteomes" id="UP000887576"/>
    </source>
</evidence>
<name>A0AC34QUB4_9BILA</name>
<organism evidence="1 2">
    <name type="scientific">Panagrolaimus sp. JU765</name>
    <dbReference type="NCBI Taxonomy" id="591449"/>
    <lineage>
        <taxon>Eukaryota</taxon>
        <taxon>Metazoa</taxon>
        <taxon>Ecdysozoa</taxon>
        <taxon>Nematoda</taxon>
        <taxon>Chromadorea</taxon>
        <taxon>Rhabditida</taxon>
        <taxon>Tylenchina</taxon>
        <taxon>Panagrolaimomorpha</taxon>
        <taxon>Panagrolaimoidea</taxon>
        <taxon>Panagrolaimidae</taxon>
        <taxon>Panagrolaimus</taxon>
    </lineage>
</organism>
<accession>A0AC34QUB4</accession>
<proteinExistence type="predicted"/>
<sequence length="360" mass="41946">MIGTSDLLDMESLTCFAHSLQNVVVDGLKILVDKETSKNEKNVIERVKKFVRKVKTSSVIEQRFEELQDQFDVPQHELQTNVEVRWSSLFLMLKRFREQQNVVTELMLDSSLKMPQFNTDDWNTINLLIEVLQVIDEATELIQGDSTSTSVILPTFHVLLQTFTEQIDHDHHFKDAIAAMKKSLENRLVDWLTNKHLVLATISDPRFKDFYFPPAFIDLYINWIAEDFAVPQRIEEEVVHVENLMSHDLYEKYEAVVDDSRKKEINFCLIRNEIRQYLKQPRYPKTSSVAEYWVQHEKIYPKIAVLYKKYNCSPAATCADSERLFSKAELIISELRLALGDDTLKMLLFLAANLPNIDVL</sequence>
<dbReference type="WBParaSite" id="JU765_v2.g19489.t1">
    <property type="protein sequence ID" value="JU765_v2.g19489.t1"/>
    <property type="gene ID" value="JU765_v2.g19489"/>
</dbReference>